<protein>
    <submittedName>
        <fullName evidence="2">Uncharacterized protein</fullName>
    </submittedName>
</protein>
<reference evidence="2 3" key="1">
    <citation type="submission" date="2022-03" db="EMBL/GenBank/DDBJ databases">
        <authorList>
            <person name="Macdonald S."/>
            <person name="Ahmed S."/>
            <person name="Newling K."/>
        </authorList>
    </citation>
    <scope>NUCLEOTIDE SEQUENCE [LARGE SCALE GENOMIC DNA]</scope>
</reference>
<comment type="caution">
    <text evidence="2">The sequence shown here is derived from an EMBL/GenBank/DDBJ whole genome shotgun (WGS) entry which is preliminary data.</text>
</comment>
<dbReference type="Pfam" id="PF12056">
    <property type="entry name" value="DUF3537"/>
    <property type="match status" value="1"/>
</dbReference>
<proteinExistence type="predicted"/>
<organism evidence="2 3">
    <name type="scientific">Eruca vesicaria subsp. sativa</name>
    <name type="common">Garden rocket</name>
    <name type="synonym">Eruca sativa</name>
    <dbReference type="NCBI Taxonomy" id="29727"/>
    <lineage>
        <taxon>Eukaryota</taxon>
        <taxon>Viridiplantae</taxon>
        <taxon>Streptophyta</taxon>
        <taxon>Embryophyta</taxon>
        <taxon>Tracheophyta</taxon>
        <taxon>Spermatophyta</taxon>
        <taxon>Magnoliopsida</taxon>
        <taxon>eudicotyledons</taxon>
        <taxon>Gunneridae</taxon>
        <taxon>Pentapetalae</taxon>
        <taxon>rosids</taxon>
        <taxon>malvids</taxon>
        <taxon>Brassicales</taxon>
        <taxon>Brassicaceae</taxon>
        <taxon>Brassiceae</taxon>
        <taxon>Eruca</taxon>
    </lineage>
</organism>
<dbReference type="InterPro" id="IPR021924">
    <property type="entry name" value="DUF3537"/>
</dbReference>
<dbReference type="Proteomes" id="UP001642260">
    <property type="component" value="Unassembled WGS sequence"/>
</dbReference>
<gene>
    <name evidence="2" type="ORF">ERUC_LOCUS23713</name>
</gene>
<evidence type="ECO:0000256" key="1">
    <source>
        <dbReference type="SAM" id="Phobius"/>
    </source>
</evidence>
<evidence type="ECO:0000313" key="3">
    <source>
        <dbReference type="Proteomes" id="UP001642260"/>
    </source>
</evidence>
<dbReference type="PANTHER" id="PTHR31963:SF14">
    <property type="entry name" value="EXTRACELLULAR LIGAND-GATED ION CHANNEL PROTEIN (DUF3537)"/>
    <property type="match status" value="1"/>
</dbReference>
<dbReference type="PANTHER" id="PTHR31963">
    <property type="entry name" value="RAS GUANINE NUCLEOTIDE EXCHANGE FACTOR K"/>
    <property type="match status" value="1"/>
</dbReference>
<name>A0ABC8KGT4_ERUVS</name>
<keyword evidence="1" id="KW-0812">Transmembrane</keyword>
<keyword evidence="1" id="KW-1133">Transmembrane helix</keyword>
<accession>A0ABC8KGT4</accession>
<dbReference type="EMBL" id="CAKOAT010240487">
    <property type="protein sequence ID" value="CAH8357957.1"/>
    <property type="molecule type" value="Genomic_DNA"/>
</dbReference>
<sequence length="138" mass="16053">MSAYGGTPQVDLKYLFRIILSDTVTCVMELCSWLYRTTLIFLVCLLLRPICYLQILFLQEFSKLFQIDSDVGSILVEHLRIKRHLRIISHRYRSFILCLLVLVTRSQFSSLLITTKAYTEVNFYRAGELAVIIKLPSL</sequence>
<keyword evidence="3" id="KW-1185">Reference proteome</keyword>
<feature type="transmembrane region" description="Helical" evidence="1">
    <location>
        <begin position="38"/>
        <end position="58"/>
    </location>
</feature>
<keyword evidence="1" id="KW-0472">Membrane</keyword>
<dbReference type="AlphaFoldDB" id="A0ABC8KGT4"/>
<evidence type="ECO:0000313" key="2">
    <source>
        <dbReference type="EMBL" id="CAH8357957.1"/>
    </source>
</evidence>